<proteinExistence type="predicted"/>
<feature type="region of interest" description="Disordered" evidence="1">
    <location>
        <begin position="35"/>
        <end position="62"/>
    </location>
</feature>
<protein>
    <submittedName>
        <fullName evidence="2">Uncharacterized protein</fullName>
    </submittedName>
</protein>
<feature type="compositionally biased region" description="Basic and acidic residues" evidence="1">
    <location>
        <begin position="101"/>
        <end position="113"/>
    </location>
</feature>
<gene>
    <name evidence="2" type="ORF">GR702_00390</name>
</gene>
<dbReference type="AlphaFoldDB" id="A0A7X4K4S6"/>
<dbReference type="Proteomes" id="UP000465810">
    <property type="component" value="Unassembled WGS sequence"/>
</dbReference>
<keyword evidence="3" id="KW-1185">Reference proteome</keyword>
<reference evidence="2 3" key="1">
    <citation type="submission" date="2019-12" db="EMBL/GenBank/DDBJ databases">
        <authorList>
            <person name="Feng G."/>
            <person name="Zhu H."/>
        </authorList>
    </citation>
    <scope>NUCLEOTIDE SEQUENCE [LARGE SCALE GENOMIC DNA]</scope>
    <source>
        <strain evidence="2 3">FGD1</strain>
    </source>
</reference>
<dbReference type="EMBL" id="WVTD01000001">
    <property type="protein sequence ID" value="MYL96231.1"/>
    <property type="molecule type" value="Genomic_DNA"/>
</dbReference>
<comment type="caution">
    <text evidence="2">The sequence shown here is derived from an EMBL/GenBank/DDBJ whole genome shotgun (WGS) entry which is preliminary data.</text>
</comment>
<organism evidence="2 3">
    <name type="scientific">Novosphingobium silvae</name>
    <dbReference type="NCBI Taxonomy" id="2692619"/>
    <lineage>
        <taxon>Bacteria</taxon>
        <taxon>Pseudomonadati</taxon>
        <taxon>Pseudomonadota</taxon>
        <taxon>Alphaproteobacteria</taxon>
        <taxon>Sphingomonadales</taxon>
        <taxon>Sphingomonadaceae</taxon>
        <taxon>Novosphingobium</taxon>
    </lineage>
</organism>
<feature type="region of interest" description="Disordered" evidence="1">
    <location>
        <begin position="92"/>
        <end position="113"/>
    </location>
</feature>
<evidence type="ECO:0000313" key="2">
    <source>
        <dbReference type="EMBL" id="MYL96231.1"/>
    </source>
</evidence>
<sequence>MLGVGGRVTPDRIRNRCANPTRPGEIVVCAPNQDQFRVPDTGDDPDQSIDEGDLAPADVGGRGIFRGKSTMSGMCMIPPCPPEAPYIIDLSSIPEAPEGSDADKIAKGEMRVP</sequence>
<name>A0A7X4K4S6_9SPHN</name>
<evidence type="ECO:0000256" key="1">
    <source>
        <dbReference type="SAM" id="MobiDB-lite"/>
    </source>
</evidence>
<accession>A0A7X4K4S6</accession>
<feature type="compositionally biased region" description="Acidic residues" evidence="1">
    <location>
        <begin position="41"/>
        <end position="53"/>
    </location>
</feature>
<evidence type="ECO:0000313" key="3">
    <source>
        <dbReference type="Proteomes" id="UP000465810"/>
    </source>
</evidence>